<feature type="domain" description="Recombinase-like" evidence="1">
    <location>
        <begin position="6"/>
        <end position="75"/>
    </location>
</feature>
<name>A0A317FHB5_9PROT</name>
<gene>
    <name evidence="2" type="ORF">DFH01_04045</name>
</gene>
<keyword evidence="3" id="KW-1185">Reference proteome</keyword>
<dbReference type="OrthoDB" id="6909982at2"/>
<organism evidence="2 3">
    <name type="scientific">Falsiroseomonas bella</name>
    <dbReference type="NCBI Taxonomy" id="2184016"/>
    <lineage>
        <taxon>Bacteria</taxon>
        <taxon>Pseudomonadati</taxon>
        <taxon>Pseudomonadota</taxon>
        <taxon>Alphaproteobacteria</taxon>
        <taxon>Acetobacterales</taxon>
        <taxon>Roseomonadaceae</taxon>
        <taxon>Falsiroseomonas</taxon>
    </lineage>
</organism>
<evidence type="ECO:0000259" key="1">
    <source>
        <dbReference type="Pfam" id="PF20552"/>
    </source>
</evidence>
<dbReference type="EMBL" id="QGNA01000001">
    <property type="protein sequence ID" value="PWS38461.1"/>
    <property type="molecule type" value="Genomic_DNA"/>
</dbReference>
<dbReference type="RefSeq" id="WP_109869082.1">
    <property type="nucleotide sequence ID" value="NZ_QGNA01000001.1"/>
</dbReference>
<protein>
    <recommendedName>
        <fullName evidence="1">Recombinase-like domain-containing protein</fullName>
    </recommendedName>
</protein>
<dbReference type="InterPro" id="IPR046789">
    <property type="entry name" value="HTH_62"/>
</dbReference>
<evidence type="ECO:0000313" key="3">
    <source>
        <dbReference type="Proteomes" id="UP000245765"/>
    </source>
</evidence>
<dbReference type="Pfam" id="PF20552">
    <property type="entry name" value="HTH_62"/>
    <property type="match status" value="1"/>
</dbReference>
<dbReference type="Proteomes" id="UP000245765">
    <property type="component" value="Unassembled WGS sequence"/>
</dbReference>
<proteinExistence type="predicted"/>
<evidence type="ECO:0000313" key="2">
    <source>
        <dbReference type="EMBL" id="PWS38461.1"/>
    </source>
</evidence>
<sequence length="75" mass="8428">MATYRFPYLDPHQSRTREPTDWEMALAGAIEQAFGNGHHELPALVAALNASRVRPRDGGAWTEESFCALMRELGR</sequence>
<dbReference type="AlphaFoldDB" id="A0A317FHB5"/>
<comment type="caution">
    <text evidence="2">The sequence shown here is derived from an EMBL/GenBank/DDBJ whole genome shotgun (WGS) entry which is preliminary data.</text>
</comment>
<reference evidence="3" key="1">
    <citation type="submission" date="2018-05" db="EMBL/GenBank/DDBJ databases">
        <authorList>
            <person name="Du Z."/>
            <person name="Wang X."/>
        </authorList>
    </citation>
    <scope>NUCLEOTIDE SEQUENCE [LARGE SCALE GENOMIC DNA]</scope>
    <source>
        <strain evidence="3">CQN31</strain>
    </source>
</reference>
<accession>A0A317FHB5</accession>